<protein>
    <recommendedName>
        <fullName evidence="3">molybdopterin adenylyltransferase</fullName>
        <ecNumber evidence="3">2.7.7.75</ecNumber>
    </recommendedName>
</protein>
<dbReference type="GO" id="GO:0099634">
    <property type="term" value="C:postsynaptic specialization membrane"/>
    <property type="evidence" value="ECO:0007669"/>
    <property type="project" value="GOC"/>
</dbReference>
<sequence>MSPFRYGMMTLEDALLKIQEVVNSNVKKCELININHLHGRITFNVINSQCDLPAFKVSTKHGYAVLASDGECERIVLHRTTSAPVSLTPGTCTYVKSGERVPEEATAVVPLKNVTGNNSHSVQININPEFGQNIKNIGSDISKEKQILPQFTRIGPAELGILAAMGCKAVPVVKHVSVGIFSIGEFLVEPGEPLNPGQVYDSARISLIALLKHNDFNSIMDFGIVKDEQDVGDNSSPSSESTTTATAEELEEWLRAQYNLVTVAQALSKLEEIINNRPDRTTSEVIKIDDAYGRILAEAQTSNCDLPAVRVATKHGYAVLARDGESRRRIIKTSSSDPVSLLSGTCMYMKSGQRVPDEATAVVQMKDVERLIPYRNIILIKINPEIGQNIKDIGSDLSKEKQIVPQFTRIGAAELILLAATGRKEVPVVKPVSVGIFSIGEFLVKPGEPLSPGQVYDSAKISLTALLKDKGFNSIVDFGIVTEDIQLIKMKIEDALKQVDVLVTIGCSNDYDLLKPILVNNFEATIHFENIFIKPGKSTVFATCELEGKQKYLLCLSRNPVTVLVVAHIFLLTLLKGLCNMFQKPCIIPAYVKEEYLLHSRPRAAWATLEWNEWENFARASSRENLDSDKLSSCQGANALIDENKIKFYKKAMLSPYTEKLDVTSGGTISAESSSFETIKTQLSIASQEISDSKSSSSKITNKELSSLNGTIGEHYLMITVKDALLKIKQIVNDGAQKRTYEVINTYNAHGRILAEAVFSQCDLPAFRVATKHGYAVLASDGEGVRIVLHKTTSDSVSLKPGTCLYVKNGERVPDEATAVVRIKDVRRIVNDTARNLILIKIKPEFGRNINTQSIKMKIENVLKQVDVLVTIGCSNDDDVLKPILRNNFRATIHFGKIFLKPGKSTTFATCIVDDEMKYFVCLPKNPVSVFISAHLFLLPILNGLHCMFEMPRKIPTRIHQQYTLHTRPRAVWATLEWNEWENFARAFSSKNFTSDKLPNYQGANALLLFPSKTEVNCKMLFVPACLIK</sequence>
<evidence type="ECO:0000256" key="1">
    <source>
        <dbReference type="ARBA" id="ARBA00007589"/>
    </source>
</evidence>
<dbReference type="STRING" id="104421.E2A014"/>
<dbReference type="Gene3D" id="3.90.105.10">
    <property type="entry name" value="Molybdopterin biosynthesis moea protein, domain 2"/>
    <property type="match status" value="1"/>
</dbReference>
<dbReference type="GO" id="GO:0098970">
    <property type="term" value="P:postsynaptic neurotransmitter receptor diffusion trapping"/>
    <property type="evidence" value="ECO:0007669"/>
    <property type="project" value="TreeGrafter"/>
</dbReference>
<evidence type="ECO:0000256" key="2">
    <source>
        <dbReference type="ARBA" id="ARBA00008339"/>
    </source>
</evidence>
<dbReference type="GO" id="GO:0007529">
    <property type="term" value="P:establishment of synaptic specificity at neuromuscular junction"/>
    <property type="evidence" value="ECO:0007669"/>
    <property type="project" value="TreeGrafter"/>
</dbReference>
<comment type="similarity">
    <text evidence="1">In the N-terminal section; belongs to the MoaB/Mog family.</text>
</comment>
<dbReference type="Gene3D" id="3.40.980.10">
    <property type="entry name" value="MoaB/Mog-like domain"/>
    <property type="match status" value="3"/>
</dbReference>
<proteinExistence type="inferred from homology"/>
<dbReference type="InterPro" id="IPR038987">
    <property type="entry name" value="MoeA-like"/>
</dbReference>
<dbReference type="InterPro" id="IPR005110">
    <property type="entry name" value="MoeA_linker/N"/>
</dbReference>
<dbReference type="GO" id="GO:0097112">
    <property type="term" value="P:gamma-aminobutyric acid receptor clustering"/>
    <property type="evidence" value="ECO:0007669"/>
    <property type="project" value="TreeGrafter"/>
</dbReference>
<reference evidence="5 6" key="1">
    <citation type="journal article" date="2010" name="Science">
        <title>Genomic comparison of the ants Camponotus floridanus and Harpegnathos saltator.</title>
        <authorList>
            <person name="Bonasio R."/>
            <person name="Zhang G."/>
            <person name="Ye C."/>
            <person name="Mutti N.S."/>
            <person name="Fang X."/>
            <person name="Qin N."/>
            <person name="Donahue G."/>
            <person name="Yang P."/>
            <person name="Li Q."/>
            <person name="Li C."/>
            <person name="Zhang P."/>
            <person name="Huang Z."/>
            <person name="Berger S.L."/>
            <person name="Reinberg D."/>
            <person name="Wang J."/>
            <person name="Liebig J."/>
        </authorList>
    </citation>
    <scope>NUCLEOTIDE SEQUENCE [LARGE SCALE GENOMIC DNA]</scope>
    <source>
        <strain evidence="6">C129</strain>
    </source>
</reference>
<dbReference type="SMART" id="SM00852">
    <property type="entry name" value="MoCF_biosynth"/>
    <property type="match status" value="1"/>
</dbReference>
<dbReference type="InterPro" id="IPR036688">
    <property type="entry name" value="MoeA_C_domain_IV_sf"/>
</dbReference>
<dbReference type="InParanoid" id="E2A014"/>
<dbReference type="PANTHER" id="PTHR10192">
    <property type="entry name" value="MOLYBDOPTERIN BIOSYNTHESIS PROTEIN"/>
    <property type="match status" value="1"/>
</dbReference>
<evidence type="ECO:0000313" key="5">
    <source>
        <dbReference type="EMBL" id="EFN73225.1"/>
    </source>
</evidence>
<comment type="similarity">
    <text evidence="2">In the C-terminal section; belongs to the MoeA family.</text>
</comment>
<dbReference type="SUPFAM" id="SSF53218">
    <property type="entry name" value="Molybdenum cofactor biosynthesis proteins"/>
    <property type="match status" value="2"/>
</dbReference>
<feature type="domain" description="MoaB/Mog" evidence="4">
    <location>
        <begin position="435"/>
        <end position="577"/>
    </location>
</feature>
<dbReference type="Pfam" id="PF03453">
    <property type="entry name" value="MoeA_N"/>
    <property type="match status" value="3"/>
</dbReference>
<dbReference type="SUPFAM" id="SSF63882">
    <property type="entry name" value="MoeA N-terminal region -like"/>
    <property type="match status" value="3"/>
</dbReference>
<dbReference type="InterPro" id="IPR036135">
    <property type="entry name" value="MoeA_linker/N_sf"/>
</dbReference>
<dbReference type="Proteomes" id="UP000000311">
    <property type="component" value="Unassembled WGS sequence"/>
</dbReference>
<dbReference type="GO" id="GO:0061598">
    <property type="term" value="F:molybdopterin adenylyltransferase activity"/>
    <property type="evidence" value="ECO:0007669"/>
    <property type="project" value="UniProtKB-EC"/>
</dbReference>
<dbReference type="GO" id="GO:0005829">
    <property type="term" value="C:cytosol"/>
    <property type="evidence" value="ECO:0007669"/>
    <property type="project" value="TreeGrafter"/>
</dbReference>
<dbReference type="InterPro" id="IPR036425">
    <property type="entry name" value="MoaB/Mog-like_dom_sf"/>
</dbReference>
<organism evidence="6">
    <name type="scientific">Camponotus floridanus</name>
    <name type="common">Florida carpenter ant</name>
    <dbReference type="NCBI Taxonomy" id="104421"/>
    <lineage>
        <taxon>Eukaryota</taxon>
        <taxon>Metazoa</taxon>
        <taxon>Ecdysozoa</taxon>
        <taxon>Arthropoda</taxon>
        <taxon>Hexapoda</taxon>
        <taxon>Insecta</taxon>
        <taxon>Pterygota</taxon>
        <taxon>Neoptera</taxon>
        <taxon>Endopterygota</taxon>
        <taxon>Hymenoptera</taxon>
        <taxon>Apocrita</taxon>
        <taxon>Aculeata</taxon>
        <taxon>Formicoidea</taxon>
        <taxon>Formicidae</taxon>
        <taxon>Formicinae</taxon>
        <taxon>Camponotus</taxon>
    </lineage>
</organism>
<evidence type="ECO:0000259" key="4">
    <source>
        <dbReference type="SMART" id="SM00852"/>
    </source>
</evidence>
<keyword evidence="6" id="KW-1185">Reference proteome</keyword>
<dbReference type="CDD" id="cd00887">
    <property type="entry name" value="MoeA"/>
    <property type="match status" value="1"/>
</dbReference>
<evidence type="ECO:0000256" key="3">
    <source>
        <dbReference type="ARBA" id="ARBA00012509"/>
    </source>
</evidence>
<dbReference type="InterPro" id="IPR001453">
    <property type="entry name" value="MoaB/Mog_dom"/>
</dbReference>
<dbReference type="GO" id="GO:0061599">
    <property type="term" value="F:molybdopterin molybdotransferase activity"/>
    <property type="evidence" value="ECO:0007669"/>
    <property type="project" value="TreeGrafter"/>
</dbReference>
<gene>
    <name evidence="5" type="ORF">EAG_10211</name>
</gene>
<dbReference type="PANTHER" id="PTHR10192:SF5">
    <property type="entry name" value="GEPHYRIN"/>
    <property type="match status" value="1"/>
</dbReference>
<accession>E2A014</accession>
<dbReference type="GO" id="GO:0030425">
    <property type="term" value="C:dendrite"/>
    <property type="evidence" value="ECO:0007669"/>
    <property type="project" value="TreeGrafter"/>
</dbReference>
<dbReference type="GO" id="GO:0072579">
    <property type="term" value="P:glycine receptor clustering"/>
    <property type="evidence" value="ECO:0007669"/>
    <property type="project" value="TreeGrafter"/>
</dbReference>
<dbReference type="OrthoDB" id="4349954at2759"/>
<dbReference type="Gene3D" id="2.170.190.11">
    <property type="entry name" value="Molybdopterin biosynthesis moea protein, domain 3"/>
    <property type="match status" value="3"/>
</dbReference>
<evidence type="ECO:0000313" key="6">
    <source>
        <dbReference type="Proteomes" id="UP000000311"/>
    </source>
</evidence>
<dbReference type="EC" id="2.7.7.75" evidence="3"/>
<dbReference type="Pfam" id="PF00994">
    <property type="entry name" value="MoCF_biosynth"/>
    <property type="match status" value="1"/>
</dbReference>
<name>E2A014_CAMFO</name>
<dbReference type="Gene3D" id="2.40.340.10">
    <property type="entry name" value="MoeA, C-terminal, domain IV"/>
    <property type="match status" value="2"/>
</dbReference>
<dbReference type="GO" id="GO:0006777">
    <property type="term" value="P:Mo-molybdopterin cofactor biosynthetic process"/>
    <property type="evidence" value="ECO:0007669"/>
    <property type="project" value="TreeGrafter"/>
</dbReference>
<dbReference type="EMBL" id="GL435537">
    <property type="protein sequence ID" value="EFN73225.1"/>
    <property type="molecule type" value="Genomic_DNA"/>
</dbReference>
<dbReference type="AlphaFoldDB" id="E2A014"/>